<dbReference type="Proteomes" id="UP000186079">
    <property type="component" value="Unassembled WGS sequence"/>
</dbReference>
<evidence type="ECO:0000259" key="3">
    <source>
        <dbReference type="SMART" id="SM01027"/>
    </source>
</evidence>
<dbReference type="SUPFAM" id="SSF56281">
    <property type="entry name" value="Metallo-hydrolase/oxidoreductase"/>
    <property type="match status" value="1"/>
</dbReference>
<dbReference type="CDD" id="cd16295">
    <property type="entry name" value="TTHA0252-CPSF-like_MBL-fold"/>
    <property type="match status" value="1"/>
</dbReference>
<dbReference type="SMART" id="SM01027">
    <property type="entry name" value="Beta-Casp"/>
    <property type="match status" value="1"/>
</dbReference>
<dbReference type="Gene3D" id="3.40.50.10890">
    <property type="match status" value="1"/>
</dbReference>
<sequence length="550" mass="61809">MLKMKFVGAIEGVTGSCTWLHHTDSDTQLLVDCGIHQGDENFVWQNSQPFPFDPKKIKYVFLTHAHLDHCGLLPRLIKEGFTGAVYATQATQELTRLMLKDAGRISGEYSEEDVERIRWRPVDRNDDFRWGTHIVPLSSGLVMRYLRSSHILGACMFNLSWKVPKPGNPAELVDRNICFSGDIGCQSAENPYLPLMKDGHNPFPSGTDYIVVESTYGSRVRDTQYLCADNRLARLGQAIVHTLFDKGGKVLIPAFSLHRTQELLMDLLRWMKQELPRHRRGIEKPVSTLVHAPLGLSVTRIYANELFSRSPKGKFKYFNSALCERLNMSAEAIQQLLQRLVEHQDVNGYGYELRMLNPKGKNVSHTVEAHQVIVSSAGMCDAGPVVDYLEYMAGDPRNSILLTGFQSPGTRGHELMGYASSQPRPLHELEAGHAEVIDLSAFYSAHADRKMLLEFLFQTDGFSANTPATVFLNHGDYKSKRSLQEAILERAAEKRAGERPIAEVRIADGRWINLDNCQPLPESLNAAGSSETHEIARLRQEIEALRALLD</sequence>
<dbReference type="SMART" id="SM00849">
    <property type="entry name" value="Lactamase_B"/>
    <property type="match status" value="1"/>
</dbReference>
<dbReference type="InterPro" id="IPR022712">
    <property type="entry name" value="Beta_Casp"/>
</dbReference>
<dbReference type="GO" id="GO:0016787">
    <property type="term" value="F:hydrolase activity"/>
    <property type="evidence" value="ECO:0007669"/>
    <property type="project" value="UniProtKB-KW"/>
</dbReference>
<dbReference type="Gene3D" id="3.60.15.10">
    <property type="entry name" value="Ribonuclease Z/Hydroxyacylglutathione hydrolase-like"/>
    <property type="match status" value="1"/>
</dbReference>
<gene>
    <name evidence="4" type="ORF">SAMN05421672_10742</name>
</gene>
<evidence type="ECO:0000259" key="2">
    <source>
        <dbReference type="SMART" id="SM00849"/>
    </source>
</evidence>
<name>A0A1N6TCM9_9PSED</name>
<protein>
    <submittedName>
        <fullName evidence="4">Metallo-beta-lactamase family protein</fullName>
    </submittedName>
</protein>
<dbReference type="InterPro" id="IPR001279">
    <property type="entry name" value="Metallo-B-lactamas"/>
</dbReference>
<dbReference type="InterPro" id="IPR050698">
    <property type="entry name" value="MBL"/>
</dbReference>
<dbReference type="RefSeq" id="WP_039560404.1">
    <property type="nucleotide sequence ID" value="NZ_FTMC01000007.1"/>
</dbReference>
<dbReference type="PANTHER" id="PTHR11203">
    <property type="entry name" value="CLEAVAGE AND POLYADENYLATION SPECIFICITY FACTOR FAMILY MEMBER"/>
    <property type="match status" value="1"/>
</dbReference>
<feature type="domain" description="Beta-Casp" evidence="3">
    <location>
        <begin position="260"/>
        <end position="415"/>
    </location>
</feature>
<dbReference type="Pfam" id="PF00753">
    <property type="entry name" value="Lactamase_B"/>
    <property type="match status" value="1"/>
</dbReference>
<evidence type="ECO:0000313" key="5">
    <source>
        <dbReference type="Proteomes" id="UP000186079"/>
    </source>
</evidence>
<evidence type="ECO:0000256" key="1">
    <source>
        <dbReference type="ARBA" id="ARBA00022801"/>
    </source>
</evidence>
<evidence type="ECO:0000313" key="4">
    <source>
        <dbReference type="EMBL" id="SIQ51125.1"/>
    </source>
</evidence>
<reference evidence="4 5" key="1">
    <citation type="submission" date="2017-01" db="EMBL/GenBank/DDBJ databases">
        <authorList>
            <person name="Mah S.A."/>
            <person name="Swanson W.J."/>
            <person name="Moy G.W."/>
            <person name="Vacquier V.D."/>
        </authorList>
    </citation>
    <scope>NUCLEOTIDE SEQUENCE [LARGE SCALE GENOMIC DNA]</scope>
    <source>
        <strain evidence="4 5">ATCC 29606</strain>
    </source>
</reference>
<dbReference type="EMBL" id="FTMC01000007">
    <property type="protein sequence ID" value="SIQ51125.1"/>
    <property type="molecule type" value="Genomic_DNA"/>
</dbReference>
<dbReference type="InterPro" id="IPR036866">
    <property type="entry name" value="RibonucZ/Hydroxyglut_hydro"/>
</dbReference>
<dbReference type="GO" id="GO:0004521">
    <property type="term" value="F:RNA endonuclease activity"/>
    <property type="evidence" value="ECO:0007669"/>
    <property type="project" value="TreeGrafter"/>
</dbReference>
<feature type="domain" description="Metallo-beta-lactamase" evidence="2">
    <location>
        <begin position="14"/>
        <end position="229"/>
    </location>
</feature>
<dbReference type="PANTHER" id="PTHR11203:SF37">
    <property type="entry name" value="INTEGRATOR COMPLEX SUBUNIT 11"/>
    <property type="match status" value="1"/>
</dbReference>
<organism evidence="4 5">
    <name type="scientific">Pseudomonas flexibilis</name>
    <dbReference type="NCBI Taxonomy" id="706570"/>
    <lineage>
        <taxon>Bacteria</taxon>
        <taxon>Pseudomonadati</taxon>
        <taxon>Pseudomonadota</taxon>
        <taxon>Gammaproteobacteria</taxon>
        <taxon>Pseudomonadales</taxon>
        <taxon>Pseudomonadaceae</taxon>
        <taxon>Pseudomonas</taxon>
    </lineage>
</organism>
<dbReference type="AlphaFoldDB" id="A0A1N6TCM9"/>
<keyword evidence="1" id="KW-0378">Hydrolase</keyword>
<accession>A0A1N6TCM9</accession>
<dbReference type="Pfam" id="PF10996">
    <property type="entry name" value="Beta-Casp"/>
    <property type="match status" value="1"/>
</dbReference>
<proteinExistence type="predicted"/>